<organism evidence="5 6">
    <name type="scientific">Bacillus lumedeiriae</name>
    <dbReference type="NCBI Taxonomy" id="3058829"/>
    <lineage>
        <taxon>Bacteria</taxon>
        <taxon>Bacillati</taxon>
        <taxon>Bacillota</taxon>
        <taxon>Bacilli</taxon>
        <taxon>Bacillales</taxon>
        <taxon>Bacillaceae</taxon>
        <taxon>Bacillus</taxon>
    </lineage>
</organism>
<protein>
    <submittedName>
        <fullName evidence="5">MarR family winged helix-turn-helix transcriptional regulator</fullName>
    </submittedName>
</protein>
<feature type="domain" description="HTH marR-type" evidence="4">
    <location>
        <begin position="8"/>
        <end position="142"/>
    </location>
</feature>
<dbReference type="Gene3D" id="1.10.10.10">
    <property type="entry name" value="Winged helix-like DNA-binding domain superfamily/Winged helix DNA-binding domain"/>
    <property type="match status" value="1"/>
</dbReference>
<dbReference type="EMBL" id="JAUIYO010000003">
    <property type="protein sequence ID" value="MFK2825405.1"/>
    <property type="molecule type" value="Genomic_DNA"/>
</dbReference>
<dbReference type="SUPFAM" id="SSF46785">
    <property type="entry name" value="Winged helix' DNA-binding domain"/>
    <property type="match status" value="1"/>
</dbReference>
<keyword evidence="3" id="KW-0804">Transcription</keyword>
<keyword evidence="6" id="KW-1185">Reference proteome</keyword>
<dbReference type="InterPro" id="IPR036388">
    <property type="entry name" value="WH-like_DNA-bd_sf"/>
</dbReference>
<dbReference type="RefSeq" id="WP_404315944.1">
    <property type="nucleotide sequence ID" value="NZ_JAUIYO010000003.1"/>
</dbReference>
<dbReference type="InterPro" id="IPR036390">
    <property type="entry name" value="WH_DNA-bd_sf"/>
</dbReference>
<dbReference type="Proteomes" id="UP001619911">
    <property type="component" value="Unassembled WGS sequence"/>
</dbReference>
<comment type="caution">
    <text evidence="5">The sequence shown here is derived from an EMBL/GenBank/DDBJ whole genome shotgun (WGS) entry which is preliminary data.</text>
</comment>
<reference evidence="5 6" key="1">
    <citation type="submission" date="2023-07" db="EMBL/GenBank/DDBJ databases">
        <title>Bacillus lucianemedeirus sp. nov, a new species isolated from an immunobiological production facility.</title>
        <authorList>
            <person name="Costa L.V."/>
            <person name="Miranda R.V.S.L."/>
            <person name="Brandao M.L.L."/>
            <person name="Reis C.M.F."/>
            <person name="Frazao A.M."/>
            <person name="Cruz F.V."/>
            <person name="Baio P.V.P."/>
            <person name="Veras J.F.C."/>
            <person name="Ramos J.N."/>
            <person name="Vieira V."/>
        </authorList>
    </citation>
    <scope>NUCLEOTIDE SEQUENCE [LARGE SCALE GENOMIC DNA]</scope>
    <source>
        <strain evidence="5 6">B190/17</strain>
    </source>
</reference>
<keyword evidence="1" id="KW-0805">Transcription regulation</keyword>
<dbReference type="InterPro" id="IPR000835">
    <property type="entry name" value="HTH_MarR-typ"/>
</dbReference>
<dbReference type="Pfam" id="PF12802">
    <property type="entry name" value="MarR_2"/>
    <property type="match status" value="1"/>
</dbReference>
<keyword evidence="2" id="KW-0238">DNA-binding</keyword>
<dbReference type="PANTHER" id="PTHR42756">
    <property type="entry name" value="TRANSCRIPTIONAL REGULATOR, MARR"/>
    <property type="match status" value="1"/>
</dbReference>
<accession>A0ABW8I7E6</accession>
<name>A0ABW8I7E6_9BACI</name>
<dbReference type="SMART" id="SM00347">
    <property type="entry name" value="HTH_MARR"/>
    <property type="match status" value="1"/>
</dbReference>
<dbReference type="PANTHER" id="PTHR42756:SF1">
    <property type="entry name" value="TRANSCRIPTIONAL REPRESSOR OF EMRAB OPERON"/>
    <property type="match status" value="1"/>
</dbReference>
<evidence type="ECO:0000313" key="6">
    <source>
        <dbReference type="Proteomes" id="UP001619911"/>
    </source>
</evidence>
<evidence type="ECO:0000256" key="3">
    <source>
        <dbReference type="ARBA" id="ARBA00023163"/>
    </source>
</evidence>
<evidence type="ECO:0000256" key="1">
    <source>
        <dbReference type="ARBA" id="ARBA00023015"/>
    </source>
</evidence>
<sequence length="145" mass="17234">MKDKYLLDESLGYKLFQASRLMTNTLNRHFREQGFSLTHEQWQILSRLYEKDGQTQHELALLNEKDQPSVSRLIDNMIKRRLIDRKSHPTDKRINLIYLTSHSKRMEKEYITLALQTIQEAGYEVDEKELAICLKVLDKIRANLK</sequence>
<evidence type="ECO:0000256" key="2">
    <source>
        <dbReference type="ARBA" id="ARBA00023125"/>
    </source>
</evidence>
<proteinExistence type="predicted"/>
<evidence type="ECO:0000259" key="4">
    <source>
        <dbReference type="PROSITE" id="PS50995"/>
    </source>
</evidence>
<evidence type="ECO:0000313" key="5">
    <source>
        <dbReference type="EMBL" id="MFK2825405.1"/>
    </source>
</evidence>
<dbReference type="PROSITE" id="PS50995">
    <property type="entry name" value="HTH_MARR_2"/>
    <property type="match status" value="1"/>
</dbReference>
<gene>
    <name evidence="5" type="ORF">QYG89_06850</name>
</gene>